<dbReference type="Proteomes" id="UP000484164">
    <property type="component" value="Unassembled WGS sequence"/>
</dbReference>
<sequence length="150" mass="17688">MKNDVLIKNRKARHDYELLETFTAGLKLQGTEIKSIRQGKANLADSYCYFEGEELFVKNMHIAEYDHGNIFNHDPLRERKLLLSRRELDKLQKKLKDQGLTIVTLRLYINDRGWAKLDIALAKGKKQHDKRDTLKEKQQKRDMDRAKASY</sequence>
<dbReference type="Gene3D" id="2.40.280.10">
    <property type="match status" value="1"/>
</dbReference>
<comment type="subcellular location">
    <subcellularLocation>
        <location evidence="3">Cytoplasm</location>
    </subcellularLocation>
    <text evidence="3">The tmRNA-SmpB complex associates with stalled 70S ribosomes.</text>
</comment>
<dbReference type="NCBIfam" id="NF003843">
    <property type="entry name" value="PRK05422.1"/>
    <property type="match status" value="1"/>
</dbReference>
<dbReference type="EMBL" id="WBVQ01000001">
    <property type="protein sequence ID" value="KAB2817682.1"/>
    <property type="molecule type" value="Genomic_DNA"/>
</dbReference>
<evidence type="ECO:0000256" key="1">
    <source>
        <dbReference type="ARBA" id="ARBA00022490"/>
    </source>
</evidence>
<evidence type="ECO:0000313" key="6">
    <source>
        <dbReference type="Proteomes" id="UP000484164"/>
    </source>
</evidence>
<dbReference type="RefSeq" id="WP_151692370.1">
    <property type="nucleotide sequence ID" value="NZ_BMGX01000002.1"/>
</dbReference>
<keyword evidence="1 3" id="KW-0963">Cytoplasm</keyword>
<comment type="similarity">
    <text evidence="3">Belongs to the SmpB family.</text>
</comment>
<dbReference type="NCBIfam" id="TIGR00086">
    <property type="entry name" value="smpB"/>
    <property type="match status" value="1"/>
</dbReference>
<dbReference type="GO" id="GO:0003723">
    <property type="term" value="F:RNA binding"/>
    <property type="evidence" value="ECO:0007669"/>
    <property type="project" value="UniProtKB-UniRule"/>
</dbReference>
<keyword evidence="6" id="KW-1185">Reference proteome</keyword>
<dbReference type="PROSITE" id="PS01317">
    <property type="entry name" value="SSRP"/>
    <property type="match status" value="1"/>
</dbReference>
<feature type="region of interest" description="Disordered" evidence="4">
    <location>
        <begin position="125"/>
        <end position="150"/>
    </location>
</feature>
<evidence type="ECO:0000256" key="4">
    <source>
        <dbReference type="SAM" id="MobiDB-lite"/>
    </source>
</evidence>
<accession>A0A6L3ZI61</accession>
<dbReference type="GO" id="GO:0005829">
    <property type="term" value="C:cytosol"/>
    <property type="evidence" value="ECO:0007669"/>
    <property type="project" value="TreeGrafter"/>
</dbReference>
<keyword evidence="2 3" id="KW-0694">RNA-binding</keyword>
<dbReference type="GO" id="GO:0070929">
    <property type="term" value="P:trans-translation"/>
    <property type="evidence" value="ECO:0007669"/>
    <property type="project" value="UniProtKB-UniRule"/>
</dbReference>
<dbReference type="SUPFAM" id="SSF74982">
    <property type="entry name" value="Small protein B (SmpB)"/>
    <property type="match status" value="1"/>
</dbReference>
<evidence type="ECO:0000313" key="5">
    <source>
        <dbReference type="EMBL" id="KAB2817682.1"/>
    </source>
</evidence>
<name>A0A6L3ZI61_9FLAO</name>
<dbReference type="AlphaFoldDB" id="A0A6L3ZI61"/>
<evidence type="ECO:0000256" key="2">
    <source>
        <dbReference type="ARBA" id="ARBA00022884"/>
    </source>
</evidence>
<protein>
    <recommendedName>
        <fullName evidence="3">SsrA-binding protein</fullName>
    </recommendedName>
    <alternativeName>
        <fullName evidence="3">Small protein B</fullName>
    </alternativeName>
</protein>
<dbReference type="CDD" id="cd09294">
    <property type="entry name" value="SmpB"/>
    <property type="match status" value="1"/>
</dbReference>
<dbReference type="InterPro" id="IPR020081">
    <property type="entry name" value="SsrA-bd_prot_CS"/>
</dbReference>
<organism evidence="5 6">
    <name type="scientific">Phaeocystidibacter marisrubri</name>
    <dbReference type="NCBI Taxonomy" id="1577780"/>
    <lineage>
        <taxon>Bacteria</taxon>
        <taxon>Pseudomonadati</taxon>
        <taxon>Bacteroidota</taxon>
        <taxon>Flavobacteriia</taxon>
        <taxon>Flavobacteriales</taxon>
        <taxon>Phaeocystidibacteraceae</taxon>
        <taxon>Phaeocystidibacter</taxon>
    </lineage>
</organism>
<dbReference type="PANTHER" id="PTHR30308:SF2">
    <property type="entry name" value="SSRA-BINDING PROTEIN"/>
    <property type="match status" value="1"/>
</dbReference>
<dbReference type="Pfam" id="PF01668">
    <property type="entry name" value="SmpB"/>
    <property type="match status" value="1"/>
</dbReference>
<dbReference type="InterPro" id="IPR023620">
    <property type="entry name" value="SmpB"/>
</dbReference>
<dbReference type="OrthoDB" id="9805462at2"/>
<dbReference type="GO" id="GO:0070930">
    <property type="term" value="P:trans-translation-dependent protein tagging"/>
    <property type="evidence" value="ECO:0007669"/>
    <property type="project" value="TreeGrafter"/>
</dbReference>
<gene>
    <name evidence="3 5" type="primary">smpB</name>
    <name evidence="5" type="ORF">F8C82_04570</name>
</gene>
<dbReference type="HAMAP" id="MF_00023">
    <property type="entry name" value="SmpB"/>
    <property type="match status" value="1"/>
</dbReference>
<dbReference type="PANTHER" id="PTHR30308">
    <property type="entry name" value="TMRNA-BINDING COMPONENT OF TRANS-TRANSLATION TAGGING COMPLEX"/>
    <property type="match status" value="1"/>
</dbReference>
<comment type="caution">
    <text evidence="5">The sequence shown here is derived from an EMBL/GenBank/DDBJ whole genome shotgun (WGS) entry which is preliminary data.</text>
</comment>
<proteinExistence type="inferred from homology"/>
<evidence type="ECO:0000256" key="3">
    <source>
        <dbReference type="HAMAP-Rule" id="MF_00023"/>
    </source>
</evidence>
<feature type="compositionally biased region" description="Basic and acidic residues" evidence="4">
    <location>
        <begin position="129"/>
        <end position="150"/>
    </location>
</feature>
<dbReference type="InterPro" id="IPR000037">
    <property type="entry name" value="SsrA-bd_prot"/>
</dbReference>
<comment type="function">
    <text evidence="3">Required for rescue of stalled ribosomes mediated by trans-translation. Binds to transfer-messenger RNA (tmRNA), required for stable association of tmRNA with ribosomes. tmRNA and SmpB together mimic tRNA shape, replacing the anticodon stem-loop with SmpB. tmRNA is encoded by the ssrA gene; the 2 termini fold to resemble tRNA(Ala) and it encodes a 'tag peptide', a short internal open reading frame. During trans-translation Ala-aminoacylated tmRNA acts like a tRNA, entering the A-site of stalled ribosomes, displacing the stalled mRNA. The ribosome then switches to translate the ORF on the tmRNA; the nascent peptide is terminated with the 'tag peptide' encoded by the tmRNA and targeted for degradation. The ribosome is freed to recommence translation, which seems to be the essential function of trans-translation.</text>
</comment>
<reference evidence="5 6" key="1">
    <citation type="submission" date="2019-10" db="EMBL/GenBank/DDBJ databases">
        <title>Genome sequence of Phaeocystidibacter marisrubri JCM30614 (type strain).</title>
        <authorList>
            <person name="Bowman J.P."/>
        </authorList>
    </citation>
    <scope>NUCLEOTIDE SEQUENCE [LARGE SCALE GENOMIC DNA]</scope>
    <source>
        <strain evidence="5 6">JCM 30614</strain>
    </source>
</reference>